<dbReference type="SMART" id="SM00487">
    <property type="entry name" value="DEXDc"/>
    <property type="match status" value="1"/>
</dbReference>
<dbReference type="InterPro" id="IPR001650">
    <property type="entry name" value="Helicase_C-like"/>
</dbReference>
<evidence type="ECO:0000256" key="1">
    <source>
        <dbReference type="ARBA" id="ARBA00004496"/>
    </source>
</evidence>
<reference evidence="12" key="1">
    <citation type="submission" date="2021-06" db="EMBL/GenBank/DDBJ databases">
        <authorList>
            <person name="Hodson N. C."/>
            <person name="Mongue J. A."/>
            <person name="Jaron S. K."/>
        </authorList>
    </citation>
    <scope>NUCLEOTIDE SEQUENCE</scope>
</reference>
<feature type="region of interest" description="Disordered" evidence="9">
    <location>
        <begin position="519"/>
        <end position="540"/>
    </location>
</feature>
<dbReference type="GO" id="GO:0070478">
    <property type="term" value="P:nuclear-transcribed mRNA catabolic process, 3'-5' exonucleolytic nonsense-mediated decay"/>
    <property type="evidence" value="ECO:0007669"/>
    <property type="project" value="TreeGrafter"/>
</dbReference>
<dbReference type="FunFam" id="3.40.50.300:FF:000447">
    <property type="entry name" value="helicase SKI2W isoform X2"/>
    <property type="match status" value="1"/>
</dbReference>
<dbReference type="CDD" id="cd18795">
    <property type="entry name" value="SF2_C_Ski2"/>
    <property type="match status" value="1"/>
</dbReference>
<keyword evidence="2" id="KW-0963">Cytoplasm</keyword>
<dbReference type="AlphaFoldDB" id="A0A8J2LGC9"/>
<feature type="domain" description="Helicase ATP-binding" evidence="10">
    <location>
        <begin position="314"/>
        <end position="470"/>
    </location>
</feature>
<accession>A0A8J2LGC9</accession>
<dbReference type="PANTHER" id="PTHR12131">
    <property type="entry name" value="ATP-DEPENDENT RNA AND DNA HELICASE"/>
    <property type="match status" value="1"/>
</dbReference>
<dbReference type="FunFam" id="3.40.50.300:FF:000354">
    <property type="entry name" value="ATP-dependent RNA helicase SKI2"/>
    <property type="match status" value="1"/>
</dbReference>
<dbReference type="Pfam" id="PF00271">
    <property type="entry name" value="Helicase_C"/>
    <property type="match status" value="1"/>
</dbReference>
<dbReference type="SMART" id="SM00490">
    <property type="entry name" value="HELICc"/>
    <property type="match status" value="1"/>
</dbReference>
<evidence type="ECO:0000256" key="8">
    <source>
        <dbReference type="ARBA" id="ARBA00047984"/>
    </source>
</evidence>
<dbReference type="PIRSF" id="PIRSF005198">
    <property type="entry name" value="Antiviral_helicase_SKI2"/>
    <property type="match status" value="1"/>
</dbReference>
<dbReference type="Pfam" id="PF08148">
    <property type="entry name" value="DSHCT"/>
    <property type="match status" value="1"/>
</dbReference>
<feature type="compositionally biased region" description="Polar residues" evidence="9">
    <location>
        <begin position="99"/>
        <end position="108"/>
    </location>
</feature>
<feature type="compositionally biased region" description="Polar residues" evidence="9">
    <location>
        <begin position="527"/>
        <end position="540"/>
    </location>
</feature>
<name>A0A8J2LGC9_9HEXA</name>
<dbReference type="Proteomes" id="UP000708208">
    <property type="component" value="Unassembled WGS sequence"/>
</dbReference>
<comment type="caution">
    <text evidence="12">The sequence shown here is derived from an EMBL/GenBank/DDBJ whole genome shotgun (WGS) entry which is preliminary data.</text>
</comment>
<keyword evidence="6" id="KW-0067">ATP-binding</keyword>
<dbReference type="GO" id="GO:0016787">
    <property type="term" value="F:hydrolase activity"/>
    <property type="evidence" value="ECO:0007669"/>
    <property type="project" value="UniProtKB-KW"/>
</dbReference>
<evidence type="ECO:0000313" key="13">
    <source>
        <dbReference type="Proteomes" id="UP000708208"/>
    </source>
</evidence>
<dbReference type="GO" id="GO:0003724">
    <property type="term" value="F:RNA helicase activity"/>
    <property type="evidence" value="ECO:0007669"/>
    <property type="project" value="UniProtKB-EC"/>
</dbReference>
<dbReference type="GO" id="GO:0005524">
    <property type="term" value="F:ATP binding"/>
    <property type="evidence" value="ECO:0007669"/>
    <property type="project" value="UniProtKB-KW"/>
</dbReference>
<evidence type="ECO:0000259" key="11">
    <source>
        <dbReference type="PROSITE" id="PS51194"/>
    </source>
</evidence>
<dbReference type="InterPro" id="IPR012961">
    <property type="entry name" value="Ski2/MTR4_C"/>
</dbReference>
<evidence type="ECO:0000256" key="9">
    <source>
        <dbReference type="SAM" id="MobiDB-lite"/>
    </source>
</evidence>
<dbReference type="InterPro" id="IPR014001">
    <property type="entry name" value="Helicase_ATP-bd"/>
</dbReference>
<evidence type="ECO:0000256" key="2">
    <source>
        <dbReference type="ARBA" id="ARBA00022490"/>
    </source>
</evidence>
<evidence type="ECO:0000256" key="4">
    <source>
        <dbReference type="ARBA" id="ARBA00022801"/>
    </source>
</evidence>
<dbReference type="OrthoDB" id="64767at2759"/>
<feature type="domain" description="Helicase C-terminal" evidence="11">
    <location>
        <begin position="551"/>
        <end position="750"/>
    </location>
</feature>
<proteinExistence type="predicted"/>
<evidence type="ECO:0000256" key="3">
    <source>
        <dbReference type="ARBA" id="ARBA00022741"/>
    </source>
</evidence>
<dbReference type="GO" id="GO:0055087">
    <property type="term" value="C:Ski complex"/>
    <property type="evidence" value="ECO:0007669"/>
    <property type="project" value="TreeGrafter"/>
</dbReference>
<gene>
    <name evidence="12" type="ORF">AFUS01_LOCUS42204</name>
</gene>
<protein>
    <submittedName>
        <fullName evidence="12">Uncharacterized protein</fullName>
    </submittedName>
</protein>
<comment type="subcellular location">
    <subcellularLocation>
        <location evidence="1">Cytoplasm</location>
    </subcellularLocation>
</comment>
<sequence length="1280" mass="145883">MVNETEINGNGNLDGGLPELRIPQLVPTTLEKLKDYSNNLQRLTIHRLENSLRAFEAPRDTSNLYQIHPTQHPFILQFVRNPQTGKVISYKEVETSSIGETSKNSLSLTRAPGPQNESVKGNSTNLPFWPGGFDDEKKAFTSKFSTDTNLDLDESQINAELFGQDLLQSPPGLPTVRLEFADSAVQSEINDFSSLSLEEDSKALDFWQGKAKTEIQIIDSPSLAKLAKKESSFKRLLRELPDEISIPSATDPSEMERVPVLKISKTPANYKSSISLPWAEPIDVSVPMSDFHDKVPDMAFKFPFELDTFQKQAIWKLEEHENVFVAAHTSAGKTVVAEYAIALSVRHMTRTVYTSPIKALSNQKFRDFKNNFESVGLITGDVQINSAASCLIMTTEILRSMLYNGSDVIRDLEWVIFDEIHYLNNEERGHVWEEVLIMLPQHVSIIMLSATVPNALDFANWVGEIKKKKIYVISTTKRPVPLEHHLYTGSGGKSRNEQFLILDGSGKFIKKGYDDAKEAKTSRMSKHQQSFGPRGSQKNTSDNFEKTLYVGLVSHLKENDNLPVVIFTFSRNRCDTYAQLLSSTDLCTGAQKAEIHGFFQKSISRLKGSDKELPQVLVVQEMLKNGVGVHHSGILPILKEVVEMLFQKGLVKLLFATETFAMGVNMPARTVVFDTIRKHDGTQFRTLNPAEYIQMAGRAGRRGLDTTGTVIILCKNFVPDMMELQAMMQGKAAKLESQFRLTYSMILNLLRVESLSVEDVMKRSFLEAGTRTLKVEDIKKKLVSVKEKLDELDFEPRNQDLQDFYNLVKDYLQIRDSMTDAIMRHPRMTKELGPGRLIIFESLPLYNPRIGIILNPMNVKEGGLSVKKFRVLTLISDDDRASLDNLDFKISNMPNADLLEGFKTPDILDRKFRLFLYHAHDSYTEFVPRQEEHHYPKHTLLTITGDHILELLPDVWRFDAMMIENDLKKRELPRFRNDLPGQSLMDLLLHLQDYNAKTVRREIQIGLFRPLQQTLGHHKGLDIDIQKGIIRIDQLRSYLKSRNYFDTYPNFLHQFREVFFYMRLVDEKNHLEYLMSPKSLRLHEEYQARIAVLQRLGYIDSENLVQLKGRVACEMGNQNELMVTELIFNNVLSDCPPVEVAALLSCMVFEAKNVPEPKLMPDARLKQKVEDIKDLARTIGSVQRECGVSESIDAYVEQFKFGLVEVVYEWAQGKPFANIMNLTEVQEGLIVRTIQRLDEMLKDVKDAARIIGDPTLKKKMEEASECIKRDIVFAASLYTQ</sequence>
<comment type="catalytic activity">
    <reaction evidence="8">
        <text>ATP + H2O = ADP + phosphate + H(+)</text>
        <dbReference type="Rhea" id="RHEA:13065"/>
        <dbReference type="ChEBI" id="CHEBI:15377"/>
        <dbReference type="ChEBI" id="CHEBI:15378"/>
        <dbReference type="ChEBI" id="CHEBI:30616"/>
        <dbReference type="ChEBI" id="CHEBI:43474"/>
        <dbReference type="ChEBI" id="CHEBI:456216"/>
        <dbReference type="EC" id="3.6.4.13"/>
    </reaction>
</comment>
<evidence type="ECO:0000256" key="7">
    <source>
        <dbReference type="ARBA" id="ARBA00022884"/>
    </source>
</evidence>
<feature type="compositionally biased region" description="Polar residues" evidence="9">
    <location>
        <begin position="115"/>
        <end position="125"/>
    </location>
</feature>
<keyword evidence="4" id="KW-0378">Hydrolase</keyword>
<dbReference type="InterPro" id="IPR050699">
    <property type="entry name" value="RNA-DNA_Helicase"/>
</dbReference>
<dbReference type="PANTHER" id="PTHR12131:SF1">
    <property type="entry name" value="ATP-DEPENDENT RNA HELICASE SUPV3L1, MITOCHONDRIAL-RELATED"/>
    <property type="match status" value="1"/>
</dbReference>
<evidence type="ECO:0000256" key="6">
    <source>
        <dbReference type="ARBA" id="ARBA00022840"/>
    </source>
</evidence>
<keyword evidence="13" id="KW-1185">Reference proteome</keyword>
<dbReference type="GO" id="GO:0003723">
    <property type="term" value="F:RNA binding"/>
    <property type="evidence" value="ECO:0007669"/>
    <property type="project" value="UniProtKB-KW"/>
</dbReference>
<dbReference type="Pfam" id="PF17911">
    <property type="entry name" value="Ski2_N"/>
    <property type="match status" value="1"/>
</dbReference>
<keyword evidence="3" id="KW-0547">Nucleotide-binding</keyword>
<organism evidence="12 13">
    <name type="scientific">Allacma fusca</name>
    <dbReference type="NCBI Taxonomy" id="39272"/>
    <lineage>
        <taxon>Eukaryota</taxon>
        <taxon>Metazoa</taxon>
        <taxon>Ecdysozoa</taxon>
        <taxon>Arthropoda</taxon>
        <taxon>Hexapoda</taxon>
        <taxon>Collembola</taxon>
        <taxon>Symphypleona</taxon>
        <taxon>Sminthuridae</taxon>
        <taxon>Allacma</taxon>
    </lineage>
</organism>
<dbReference type="PROSITE" id="PS51192">
    <property type="entry name" value="HELICASE_ATP_BIND_1"/>
    <property type="match status" value="1"/>
</dbReference>
<dbReference type="InterPro" id="IPR011545">
    <property type="entry name" value="DEAD/DEAH_box_helicase_dom"/>
</dbReference>
<dbReference type="FunFam" id="1.10.3380.30:FF:000001">
    <property type="entry name" value="Ski2 ATP-dependent RNA helicase"/>
    <property type="match status" value="1"/>
</dbReference>
<dbReference type="Pfam" id="PF00270">
    <property type="entry name" value="DEAD"/>
    <property type="match status" value="1"/>
</dbReference>
<keyword evidence="7" id="KW-0694">RNA-binding</keyword>
<evidence type="ECO:0000259" key="10">
    <source>
        <dbReference type="PROSITE" id="PS51192"/>
    </source>
</evidence>
<evidence type="ECO:0000256" key="5">
    <source>
        <dbReference type="ARBA" id="ARBA00022806"/>
    </source>
</evidence>
<dbReference type="InterPro" id="IPR040801">
    <property type="entry name" value="Ski2_N"/>
</dbReference>
<dbReference type="InterPro" id="IPR016438">
    <property type="entry name" value="SKI2-like"/>
</dbReference>
<feature type="region of interest" description="Disordered" evidence="9">
    <location>
        <begin position="99"/>
        <end position="125"/>
    </location>
</feature>
<keyword evidence="5" id="KW-0347">Helicase</keyword>
<dbReference type="EMBL" id="CAJVCH010565480">
    <property type="protein sequence ID" value="CAG7832524.1"/>
    <property type="molecule type" value="Genomic_DNA"/>
</dbReference>
<dbReference type="SMART" id="SM01142">
    <property type="entry name" value="DSHCT"/>
    <property type="match status" value="1"/>
</dbReference>
<evidence type="ECO:0000313" key="12">
    <source>
        <dbReference type="EMBL" id="CAG7832524.1"/>
    </source>
</evidence>
<dbReference type="PROSITE" id="PS51194">
    <property type="entry name" value="HELICASE_CTER"/>
    <property type="match status" value="1"/>
</dbReference>